<proteinExistence type="predicted"/>
<feature type="region of interest" description="Disordered" evidence="1">
    <location>
        <begin position="1433"/>
        <end position="1454"/>
    </location>
</feature>
<protein>
    <submittedName>
        <fullName evidence="3">Type V secretory pathway, adhesin AidA</fullName>
    </submittedName>
</protein>
<keyword evidence="4" id="KW-1185">Reference proteome</keyword>
<dbReference type="SMART" id="SM00869">
    <property type="entry name" value="Autotransporter"/>
    <property type="match status" value="1"/>
</dbReference>
<dbReference type="EMBL" id="CP020332">
    <property type="protein sequence ID" value="AQZ54371.1"/>
    <property type="molecule type" value="Genomic_DNA"/>
</dbReference>
<dbReference type="eggNOG" id="COG3210">
    <property type="taxonomic scope" value="Bacteria"/>
</dbReference>
<gene>
    <name evidence="3" type="ORF">Mame_05079</name>
</gene>
<dbReference type="SUPFAM" id="SSF103515">
    <property type="entry name" value="Autotransporter"/>
    <property type="match status" value="1"/>
</dbReference>
<sequence length="1721" mass="168455">MARSVRGKSGSTAGFFNRKRNLANQTALSGVLALGMVALASAPSFSADRDWKGLSFSGNQNFVTGSNWSGNTVPGAGDNATIGFSLSGSPWLDQSHTVQTVTVENAGALTIRNGGALTADSMTVTSGTVTINSGGAFNGAVTAGSLGSVGNSGTITGSVTVESLGGFTNSGTVAGTTLVDGGVFTNNSSGILNGATGISGGISTNDGTINGATTVSGAATLFTNNGTIDNTLGITGGIVTNNGSVTGMVTNSSVGAILISGFTNANGGTIGGLTNSGIAENENGGTIGTLSNTGGSFTNSGTITDAASISGGVVTNNSDGVFEGATTVSGTLTLFTNDGTIDNTLGITGGMVTNNGSVTGMVTNSSVGAILIPGFTNADGGTIGGLTNSGIAVNESGGTIGTLSNTGGSFTNSGTVTGTTSISGGLVTNNSDGVLDGATDISGGVTTNDGTINGATTVSGTVTLFTNNGTIDNTLDISGGMVTNNGSVTGMVTNSSVGAILIPGFTNADGGTIGGLTNSGIAVNENGGTIGTLSNTGGVFTNSGTVTGTTSISGGLVTNNSDGILDGATDISGGITTNDGTISGATTVSGTLTLFTNNGTIDNTLGITGGMVTNNGSVTGMVTNSSVGLLLVPGFTNADGGTIGGLTNSGIAVNENGGTVGTLSNTGGVFTNSGTVTGTTSISGGVVTNNSDGVLDGATDISGGITTNNGTINGATTVSGTLTVFTNNGLIDNTLGVSGGIVTNRGTVSGATSVSGGIFTNTASGLLEGATSVSGGVFTSLGTVDNTLDVSGGVATNAGLVNGATSVSNGAFTNIGTIDNTLDVSGGLATNTGTVTGAATVSGAVLANTGTLESTLDVTGGFVANEAGGDVVGLTTIYDGDVTNGLISGANFGKVVNYSEGAVNSNGFTNGSFGRTEELVNHGSAVNLIGGSIGTATNEAGTFTNSGSIDGALVVNGGFVNNNGNGLLNDGTVGGLTTISNDGVVTNSGVLADVTNSSSAGGSGLGFINEDGGVAGMLTNSGNALNEAGGTLASVVNTAGAFTNAGLVTGTMDVSGGTADNTGTVDGLTTVSDDGVVTNSGTLADVVNSSFVAGGPGRSFGFGFINQSGGTAGALTNSGNAINMAGGTLASVTNTAGFFQNDGDVSGAVAISGGAADNTGFIGGTADIGSNGVLTNSGQIDGLTTNDGLFITNGTLNGGLVNNGMAAITGTINGMIVNNSALDDTFVLTGDLAGNGTLDNQGTFTAWGGYTVSGIDIENNGILNASNYNTDTNALKSPGASATTLTVDGNITRGGRIALGTYADTTTDQIHVTGNFTGDNYDLSLYGLNYLDTPDERTLISADGTYSAQIGDIYGLGNTANPLIVNSVKKTDNAVILATSLDMVPISGTLGGIYATQAFTGITTNRFDDSYVTQVDGAQKGCGPGSYTRMNGGTLETASTASSDGSTSAKTNSDTKYGGVEIGIDYGCFDLGQNGGQVNFGLLGGISSGTVSSSEMVGGIGYSGLSTFDQHYFGGYASYFAGPFIAELRTTYGRTSYDINQMRMASGLSTSVFDQDGFDADQYTAAGYMGYSFDIDRFSVMPSIGLSYSNSSFKDDLQVASGSPASIAFDDMDTLVGSLGLAASASFVLDDNKGTIEPFLAGTYYNNFADDPTAYYVSSAGIRTPVTASTVDSYGEISIGFNYLTPAIGNMRQISSQLRADFPVGDDVSGGQVSLSIRAQF</sequence>
<geneLocation type="plasmid" evidence="4">
    <name>pmm259</name>
</geneLocation>
<evidence type="ECO:0000256" key="1">
    <source>
        <dbReference type="SAM" id="MobiDB-lite"/>
    </source>
</evidence>
<dbReference type="eggNOG" id="COG3468">
    <property type="taxonomic scope" value="Bacteria"/>
</dbReference>
<reference evidence="3 4" key="1">
    <citation type="submission" date="2017-03" db="EMBL/GenBank/DDBJ databases">
        <title>Foreign affairs: Plasmid Transfer between Roseobacters and Rhizobia.</title>
        <authorList>
            <person name="Bartling P."/>
            <person name="Bunk B."/>
            <person name="Overmann J."/>
            <person name="Brinkmann H."/>
            <person name="Petersen J."/>
        </authorList>
    </citation>
    <scope>NUCLEOTIDE SEQUENCE [LARGE SCALE GENOMIC DNA]</scope>
    <source>
        <strain evidence="3 4">MACL11</strain>
        <plasmid evidence="4">Plasmid pmm259</plasmid>
    </source>
</reference>
<dbReference type="InterPro" id="IPR036709">
    <property type="entry name" value="Autotransporte_beta_dom_sf"/>
</dbReference>
<feature type="domain" description="Autotransporter" evidence="2">
    <location>
        <begin position="1419"/>
        <end position="1721"/>
    </location>
</feature>
<evidence type="ECO:0000259" key="2">
    <source>
        <dbReference type="PROSITE" id="PS51208"/>
    </source>
</evidence>
<evidence type="ECO:0000313" key="3">
    <source>
        <dbReference type="EMBL" id="AQZ54371.1"/>
    </source>
</evidence>
<feature type="compositionally biased region" description="Low complexity" evidence="1">
    <location>
        <begin position="1437"/>
        <end position="1449"/>
    </location>
</feature>
<dbReference type="PROSITE" id="PS51208">
    <property type="entry name" value="AUTOTRANSPORTER"/>
    <property type="match status" value="1"/>
</dbReference>
<dbReference type="KEGG" id="mmed:Mame_05079"/>
<dbReference type="InterPro" id="IPR005546">
    <property type="entry name" value="Autotransporte_beta"/>
</dbReference>
<organism evidence="3 4">
    <name type="scientific">Martelella mediterranea DSM 17316</name>
    <dbReference type="NCBI Taxonomy" id="1122214"/>
    <lineage>
        <taxon>Bacteria</taxon>
        <taxon>Pseudomonadati</taxon>
        <taxon>Pseudomonadota</taxon>
        <taxon>Alphaproteobacteria</taxon>
        <taxon>Hyphomicrobiales</taxon>
        <taxon>Aurantimonadaceae</taxon>
        <taxon>Martelella</taxon>
    </lineage>
</organism>
<name>A0A1U9Z9J1_9HYPH</name>
<keyword evidence="3" id="KW-0614">Plasmid</keyword>
<dbReference type="Proteomes" id="UP000191135">
    <property type="component" value="Plasmid pMM259"/>
</dbReference>
<accession>A0A1U9Z9J1</accession>
<evidence type="ECO:0000313" key="4">
    <source>
        <dbReference type="Proteomes" id="UP000191135"/>
    </source>
</evidence>